<reference evidence="3 4" key="1">
    <citation type="journal article" date="2015" name="Genome Biol. Evol.">
        <title>Comparative Genomics of a Bacterivorous Green Alga Reveals Evolutionary Causalities and Consequences of Phago-Mixotrophic Mode of Nutrition.</title>
        <authorList>
            <person name="Burns J.A."/>
            <person name="Paasch A."/>
            <person name="Narechania A."/>
            <person name="Kim E."/>
        </authorList>
    </citation>
    <scope>NUCLEOTIDE SEQUENCE [LARGE SCALE GENOMIC DNA]</scope>
    <source>
        <strain evidence="3 4">PLY_AMNH</strain>
    </source>
</reference>
<dbReference type="SMART" id="SM00233">
    <property type="entry name" value="PH"/>
    <property type="match status" value="1"/>
</dbReference>
<dbReference type="Pfam" id="PF00169">
    <property type="entry name" value="PH"/>
    <property type="match status" value="1"/>
</dbReference>
<dbReference type="Gene3D" id="2.30.29.30">
    <property type="entry name" value="Pleckstrin-homology domain (PH domain)/Phosphotyrosine-binding domain (PTB)"/>
    <property type="match status" value="1"/>
</dbReference>
<feature type="compositionally biased region" description="Acidic residues" evidence="1">
    <location>
        <begin position="179"/>
        <end position="201"/>
    </location>
</feature>
<dbReference type="EMBL" id="LGRX02033182">
    <property type="protein sequence ID" value="KAK3242387.1"/>
    <property type="molecule type" value="Genomic_DNA"/>
</dbReference>
<feature type="compositionally biased region" description="Basic and acidic residues" evidence="1">
    <location>
        <begin position="318"/>
        <end position="332"/>
    </location>
</feature>
<feature type="region of interest" description="Disordered" evidence="1">
    <location>
        <begin position="156"/>
        <end position="341"/>
    </location>
</feature>
<comment type="caution">
    <text evidence="3">The sequence shown here is derived from an EMBL/GenBank/DDBJ whole genome shotgun (WGS) entry which is preliminary data.</text>
</comment>
<dbReference type="PROSITE" id="PS50003">
    <property type="entry name" value="PH_DOMAIN"/>
    <property type="match status" value="1"/>
</dbReference>
<sequence>MLQRWNKRWFFLTDEVLAYAKTPKDSVMRGSLAVRDILDVRRSANADDLEFQVVLAKRTLVLRSKSSTQLQEWLKAIDHAKQALLLTSMQLPAGAGSESQSQQIQPAADVGVATRGSLREQHRGKGLTVFVDDPNGDTPRSPDRDVAEAVVEPPVQPPAADLNTRALGAQRSRYNPEMIESDYEDSESDGYDSDGSWDDADMNMSPIPTPTDPRLWHPRFQKEEEELKMPVTPMDNFSLRTPIGSGGKPGDAAQAEAARNGGEEPSTAIKMPGLEFDDEDEPTSGKASQERKRTGSALGKSLSGLARQASKRLRKTSSKSDKAKEKVSKDNTPEAPASTKVYSNLMYDDAEAAVGGPCTA</sequence>
<proteinExistence type="predicted"/>
<dbReference type="CDD" id="cd00821">
    <property type="entry name" value="PH"/>
    <property type="match status" value="1"/>
</dbReference>
<organism evidence="3 4">
    <name type="scientific">Cymbomonas tetramitiformis</name>
    <dbReference type="NCBI Taxonomy" id="36881"/>
    <lineage>
        <taxon>Eukaryota</taxon>
        <taxon>Viridiplantae</taxon>
        <taxon>Chlorophyta</taxon>
        <taxon>Pyramimonadophyceae</taxon>
        <taxon>Pyramimonadales</taxon>
        <taxon>Pyramimonadaceae</taxon>
        <taxon>Cymbomonas</taxon>
    </lineage>
</organism>
<dbReference type="InterPro" id="IPR001849">
    <property type="entry name" value="PH_domain"/>
</dbReference>
<feature type="domain" description="PH" evidence="2">
    <location>
        <begin position="1"/>
        <end position="82"/>
    </location>
</feature>
<evidence type="ECO:0000313" key="3">
    <source>
        <dbReference type="EMBL" id="KAK3242387.1"/>
    </source>
</evidence>
<evidence type="ECO:0000313" key="4">
    <source>
        <dbReference type="Proteomes" id="UP001190700"/>
    </source>
</evidence>
<dbReference type="SUPFAM" id="SSF50729">
    <property type="entry name" value="PH domain-like"/>
    <property type="match status" value="1"/>
</dbReference>
<keyword evidence="4" id="KW-1185">Reference proteome</keyword>
<dbReference type="AlphaFoldDB" id="A0AAE0BTC6"/>
<name>A0AAE0BTC6_9CHLO</name>
<protein>
    <recommendedName>
        <fullName evidence="2">PH domain-containing protein</fullName>
    </recommendedName>
</protein>
<dbReference type="Proteomes" id="UP001190700">
    <property type="component" value="Unassembled WGS sequence"/>
</dbReference>
<dbReference type="InterPro" id="IPR011993">
    <property type="entry name" value="PH-like_dom_sf"/>
</dbReference>
<evidence type="ECO:0000256" key="1">
    <source>
        <dbReference type="SAM" id="MobiDB-lite"/>
    </source>
</evidence>
<accession>A0AAE0BTC6</accession>
<evidence type="ECO:0000259" key="2">
    <source>
        <dbReference type="PROSITE" id="PS50003"/>
    </source>
</evidence>
<gene>
    <name evidence="3" type="ORF">CYMTET_47919</name>
</gene>